<keyword evidence="2" id="KW-1185">Reference proteome</keyword>
<sequence>MATESRAYTRDRTWRLVLTAWRTNLLFYNAIGATVHAQHWEETTVWIFFKKQDWVDKPVESIEVSATFQGVLPSTVPGAARRSDRRVNAAEADARLWSAGIGISVDAGAGSGLPDPGTAKPGIGPKLDVRSVQATANAVVNGEILRCDEVSAA</sequence>
<proteinExistence type="predicted"/>
<evidence type="ECO:0000313" key="1">
    <source>
        <dbReference type="EMBL" id="GIM76936.1"/>
    </source>
</evidence>
<name>A0A919SR73_9ACTN</name>
<accession>A0A919SR73</accession>
<protein>
    <submittedName>
        <fullName evidence="1">Uncharacterized protein</fullName>
    </submittedName>
</protein>
<evidence type="ECO:0000313" key="2">
    <source>
        <dbReference type="Proteomes" id="UP000681340"/>
    </source>
</evidence>
<dbReference type="AlphaFoldDB" id="A0A919SR73"/>
<dbReference type="EMBL" id="BOQL01000065">
    <property type="protein sequence ID" value="GIM76936.1"/>
    <property type="molecule type" value="Genomic_DNA"/>
</dbReference>
<organism evidence="1 2">
    <name type="scientific">Actinoplanes auranticolor</name>
    <dbReference type="NCBI Taxonomy" id="47988"/>
    <lineage>
        <taxon>Bacteria</taxon>
        <taxon>Bacillati</taxon>
        <taxon>Actinomycetota</taxon>
        <taxon>Actinomycetes</taxon>
        <taxon>Micromonosporales</taxon>
        <taxon>Micromonosporaceae</taxon>
        <taxon>Actinoplanes</taxon>
    </lineage>
</organism>
<gene>
    <name evidence="1" type="ORF">Aau02nite_73400</name>
</gene>
<reference evidence="1" key="1">
    <citation type="submission" date="2021-03" db="EMBL/GenBank/DDBJ databases">
        <title>Whole genome shotgun sequence of Actinoplanes auranticolor NBRC 12245.</title>
        <authorList>
            <person name="Komaki H."/>
            <person name="Tamura T."/>
        </authorList>
    </citation>
    <scope>NUCLEOTIDE SEQUENCE</scope>
    <source>
        <strain evidence="1">NBRC 12245</strain>
    </source>
</reference>
<dbReference type="Proteomes" id="UP000681340">
    <property type="component" value="Unassembled WGS sequence"/>
</dbReference>
<dbReference type="RefSeq" id="WP_212993182.1">
    <property type="nucleotide sequence ID" value="NZ_BAABEA010000009.1"/>
</dbReference>
<comment type="caution">
    <text evidence="1">The sequence shown here is derived from an EMBL/GenBank/DDBJ whole genome shotgun (WGS) entry which is preliminary data.</text>
</comment>